<evidence type="ECO:0000313" key="2">
    <source>
        <dbReference type="EMBL" id="QGR17331.1"/>
    </source>
</evidence>
<dbReference type="GeneID" id="54123737"/>
<protein>
    <submittedName>
        <fullName evidence="2">Uncharacterized protein</fullName>
    </submittedName>
</protein>
<reference evidence="1 4" key="2">
    <citation type="submission" date="2020-08" db="EMBL/GenBank/DDBJ databases">
        <title>Genomic Encyclopedia of Type Strains, Phase IV (KMG-IV): sequencing the most valuable type-strain genomes for metagenomic binning, comparative biology and taxonomic classification.</title>
        <authorList>
            <person name="Goeker M."/>
        </authorList>
    </citation>
    <scope>NUCLEOTIDE SEQUENCE [LARGE SCALE GENOMIC DNA]</scope>
    <source>
        <strain evidence="1 4">DSM 12421</strain>
    </source>
</reference>
<dbReference type="KEGG" id="soh:D1869_09095"/>
<evidence type="ECO:0000313" key="4">
    <source>
        <dbReference type="Proteomes" id="UP000582213"/>
    </source>
</evidence>
<keyword evidence="3" id="KW-1185">Reference proteome</keyword>
<dbReference type="Proteomes" id="UP000582213">
    <property type="component" value="Unassembled WGS sequence"/>
</dbReference>
<organism evidence="2 3">
    <name type="scientific">Sulfurisphaera ohwakuensis</name>
    <dbReference type="NCBI Taxonomy" id="69656"/>
    <lineage>
        <taxon>Archaea</taxon>
        <taxon>Thermoproteota</taxon>
        <taxon>Thermoprotei</taxon>
        <taxon>Sulfolobales</taxon>
        <taxon>Sulfolobaceae</taxon>
        <taxon>Sulfurisphaera</taxon>
    </lineage>
</organism>
<evidence type="ECO:0000313" key="3">
    <source>
        <dbReference type="Proteomes" id="UP000427373"/>
    </source>
</evidence>
<proteinExistence type="predicted"/>
<dbReference type="EMBL" id="JACHFY010000021">
    <property type="protein sequence ID" value="MBB5254683.1"/>
    <property type="molecule type" value="Genomic_DNA"/>
</dbReference>
<dbReference type="AlphaFoldDB" id="A0A650CHG7"/>
<sequence length="88" mass="9935">MNDAIIAGAKKLSELINGTVEAYVDEDGSYYLIGITDMDCRTNARIVTQVLDEIYKHTDSINVTILLMEKNAYKSYMEKNKSALKRVL</sequence>
<gene>
    <name evidence="2" type="ORF">D1869_09095</name>
    <name evidence="1" type="ORF">HNQ62_002457</name>
</gene>
<dbReference type="OrthoDB" id="38890at2157"/>
<evidence type="ECO:0000313" key="1">
    <source>
        <dbReference type="EMBL" id="MBB5254683.1"/>
    </source>
</evidence>
<name>A0A650CHG7_SULOH</name>
<dbReference type="EMBL" id="CP045484">
    <property type="protein sequence ID" value="QGR17331.1"/>
    <property type="molecule type" value="Genomic_DNA"/>
</dbReference>
<dbReference type="Proteomes" id="UP000427373">
    <property type="component" value="Chromosome"/>
</dbReference>
<reference evidence="2 3" key="1">
    <citation type="submission" date="2019-10" db="EMBL/GenBank/DDBJ databases">
        <title>Genome Sequences from Six Type Strain Members of the Archaeal Family Sulfolobaceae: Acidianus ambivalens, Acidianus infernus, Metallosphaera prunae, Stygiolobus azoricus, Sulfolobus metallicus, and Sulfurisphaera ohwakuensis.</title>
        <authorList>
            <person name="Counts J.A."/>
            <person name="Kelly R.M."/>
        </authorList>
    </citation>
    <scope>NUCLEOTIDE SEQUENCE [LARGE SCALE GENOMIC DNA]</scope>
    <source>
        <strain evidence="2 3">TA-1</strain>
    </source>
</reference>
<dbReference type="RefSeq" id="WP_156014819.1">
    <property type="nucleotide sequence ID" value="NZ_AP031374.1"/>
</dbReference>
<accession>A0A650CHG7</accession>